<keyword evidence="2" id="KW-1185">Reference proteome</keyword>
<proteinExistence type="predicted"/>
<reference evidence="2" key="1">
    <citation type="journal article" date="2019" name="Gigascience">
        <title>De novo genome assembly of the endangered Acer yangbiense, a plant species with extremely small populations endemic to Yunnan Province, China.</title>
        <authorList>
            <person name="Yang J."/>
            <person name="Wariss H.M."/>
            <person name="Tao L."/>
            <person name="Zhang R."/>
            <person name="Yun Q."/>
            <person name="Hollingsworth P."/>
            <person name="Dao Z."/>
            <person name="Luo G."/>
            <person name="Guo H."/>
            <person name="Ma Y."/>
            <person name="Sun W."/>
        </authorList>
    </citation>
    <scope>NUCLEOTIDE SEQUENCE [LARGE SCALE GENOMIC DNA]</scope>
    <source>
        <strain evidence="2">cv. Malutang</strain>
    </source>
</reference>
<dbReference type="EMBL" id="VAHF01000003">
    <property type="protein sequence ID" value="TXG65296.1"/>
    <property type="molecule type" value="Genomic_DNA"/>
</dbReference>
<name>A0A5C7IA78_9ROSI</name>
<evidence type="ECO:0000313" key="2">
    <source>
        <dbReference type="Proteomes" id="UP000323000"/>
    </source>
</evidence>
<gene>
    <name evidence="1" type="ORF">EZV62_006571</name>
</gene>
<sequence length="71" mass="8272">MDTNEESLETNGPEAQEMEEALAQTSLLPDIDLDSDKKHQRFNIWKHSYVKACAIVDQELQQYRKIAEQLH</sequence>
<comment type="caution">
    <text evidence="1">The sequence shown here is derived from an EMBL/GenBank/DDBJ whole genome shotgun (WGS) entry which is preliminary data.</text>
</comment>
<dbReference type="AlphaFoldDB" id="A0A5C7IA78"/>
<protein>
    <submittedName>
        <fullName evidence="1">Uncharacterized protein</fullName>
    </submittedName>
</protein>
<dbReference type="OrthoDB" id="1799121at2759"/>
<accession>A0A5C7IA78</accession>
<dbReference type="Proteomes" id="UP000323000">
    <property type="component" value="Chromosome 3"/>
</dbReference>
<organism evidence="1 2">
    <name type="scientific">Acer yangbiense</name>
    <dbReference type="NCBI Taxonomy" id="1000413"/>
    <lineage>
        <taxon>Eukaryota</taxon>
        <taxon>Viridiplantae</taxon>
        <taxon>Streptophyta</taxon>
        <taxon>Embryophyta</taxon>
        <taxon>Tracheophyta</taxon>
        <taxon>Spermatophyta</taxon>
        <taxon>Magnoliopsida</taxon>
        <taxon>eudicotyledons</taxon>
        <taxon>Gunneridae</taxon>
        <taxon>Pentapetalae</taxon>
        <taxon>rosids</taxon>
        <taxon>malvids</taxon>
        <taxon>Sapindales</taxon>
        <taxon>Sapindaceae</taxon>
        <taxon>Hippocastanoideae</taxon>
        <taxon>Acereae</taxon>
        <taxon>Acer</taxon>
    </lineage>
</organism>
<evidence type="ECO:0000313" key="1">
    <source>
        <dbReference type="EMBL" id="TXG65296.1"/>
    </source>
</evidence>